<dbReference type="SUPFAM" id="SSF56059">
    <property type="entry name" value="Glutathione synthetase ATP-binding domain-like"/>
    <property type="match status" value="1"/>
</dbReference>
<dbReference type="EMBL" id="CP099547">
    <property type="protein sequence ID" value="USR79548.1"/>
    <property type="molecule type" value="Genomic_DNA"/>
</dbReference>
<dbReference type="InterPro" id="IPR011761">
    <property type="entry name" value="ATP-grasp"/>
</dbReference>
<organism evidence="3 4">
    <name type="scientific">Arcanobacterium pinnipediorum</name>
    <dbReference type="NCBI Taxonomy" id="1503041"/>
    <lineage>
        <taxon>Bacteria</taxon>
        <taxon>Bacillati</taxon>
        <taxon>Actinomycetota</taxon>
        <taxon>Actinomycetes</taxon>
        <taxon>Actinomycetales</taxon>
        <taxon>Actinomycetaceae</taxon>
        <taxon>Arcanobacterium</taxon>
    </lineage>
</organism>
<feature type="domain" description="ATP-grasp" evidence="2">
    <location>
        <begin position="123"/>
        <end position="318"/>
    </location>
</feature>
<reference evidence="3" key="1">
    <citation type="submission" date="2022-06" db="EMBL/GenBank/DDBJ databases">
        <title>Complete Genome Sequence of Arcanobacterium pinnipediorum strain DSM 28752 isolated from a harbour seal.</title>
        <authorList>
            <person name="Borowiak M."/>
            <person name="Kreitlow A."/>
            <person name="Alssahen M."/>
            <person name="Malorny B."/>
            <person name="Laemmler C."/>
            <person name="Prenger-Berninghoff E."/>
            <person name="Siebert U."/>
            <person name="Ploetz M."/>
            <person name="Abdulmawjood A."/>
        </authorList>
    </citation>
    <scope>NUCLEOTIDE SEQUENCE</scope>
    <source>
        <strain evidence="3">DSM 28752</strain>
    </source>
</reference>
<dbReference type="Proteomes" id="UP001056109">
    <property type="component" value="Chromosome"/>
</dbReference>
<keyword evidence="1" id="KW-0547">Nucleotide-binding</keyword>
<gene>
    <name evidence="3" type="ORF">NG665_00680</name>
</gene>
<evidence type="ECO:0000313" key="3">
    <source>
        <dbReference type="EMBL" id="USR79548.1"/>
    </source>
</evidence>
<evidence type="ECO:0000313" key="4">
    <source>
        <dbReference type="Proteomes" id="UP001056109"/>
    </source>
</evidence>
<keyword evidence="1" id="KW-0067">ATP-binding</keyword>
<accession>A0ABY5AH79</accession>
<sequence>MAIVPLILGTDENSYTQARAYHQAYGRQAVVCGAGILAPFYHTKIAQVHVRSGFSADVDIFAALLNEVWASRDKDVENFLMIAPTEEYLHMLYRALDLLDFSPVMPYPDAQLGRALMDKSFFYARMEELGIAVPKTLIAGPHNYSSQVLDAEQFIKADDYETFNSFDFPQKHKGFHAHNAAEAKDYLAAVFASGFSGNMLVQTYISGDNTQEFSVNGYRSRDGRTVFVQARSVLTDTRPMWVGNHLLLTDTDRPDLQDLCQRAVDGLGYVGFFNIDFKVDLGTDVPYMLEMNTRLGRSSYYGLLNGVNFIDHAIRDAEGRDFPKISRQPFSWITALRSQVANQLTGSALSYFMDATRYENTGNALDYGFDDDPIRIQRLGKLRENIGRTLGW</sequence>
<dbReference type="RefSeq" id="WP_252673417.1">
    <property type="nucleotide sequence ID" value="NZ_CP099547.1"/>
</dbReference>
<dbReference type="InterPro" id="IPR005479">
    <property type="entry name" value="CPAse_ATP-bd"/>
</dbReference>
<evidence type="ECO:0000259" key="2">
    <source>
        <dbReference type="PROSITE" id="PS50975"/>
    </source>
</evidence>
<proteinExistence type="predicted"/>
<dbReference type="PROSITE" id="PS00867">
    <property type="entry name" value="CPSASE_2"/>
    <property type="match status" value="1"/>
</dbReference>
<keyword evidence="4" id="KW-1185">Reference proteome</keyword>
<protein>
    <submittedName>
        <fullName evidence="3">ATP-grasp domain-containing protein</fullName>
    </submittedName>
</protein>
<dbReference type="Gene3D" id="3.30.470.20">
    <property type="entry name" value="ATP-grasp fold, B domain"/>
    <property type="match status" value="1"/>
</dbReference>
<dbReference type="Pfam" id="PF15632">
    <property type="entry name" value="ATPgrasp_Ter"/>
    <property type="match status" value="1"/>
</dbReference>
<dbReference type="PROSITE" id="PS50975">
    <property type="entry name" value="ATP_GRASP"/>
    <property type="match status" value="1"/>
</dbReference>
<evidence type="ECO:0000256" key="1">
    <source>
        <dbReference type="PROSITE-ProRule" id="PRU00409"/>
    </source>
</evidence>
<name>A0ABY5AH79_9ACTO</name>